<feature type="region of interest" description="Disordered" evidence="1">
    <location>
        <begin position="1"/>
        <end position="31"/>
    </location>
</feature>
<feature type="compositionally biased region" description="Gly residues" evidence="1">
    <location>
        <begin position="183"/>
        <end position="192"/>
    </location>
</feature>
<name>A0AA38R8U0_9PEZI</name>
<dbReference type="EMBL" id="JANBVO010000027">
    <property type="protein sequence ID" value="KAJ9139094.1"/>
    <property type="molecule type" value="Genomic_DNA"/>
</dbReference>
<feature type="region of interest" description="Disordered" evidence="1">
    <location>
        <begin position="94"/>
        <end position="141"/>
    </location>
</feature>
<proteinExistence type="predicted"/>
<protein>
    <submittedName>
        <fullName evidence="2">Uncharacterized protein</fullName>
    </submittedName>
</protein>
<dbReference type="Proteomes" id="UP001174694">
    <property type="component" value="Unassembled WGS sequence"/>
</dbReference>
<feature type="compositionally biased region" description="Polar residues" evidence="1">
    <location>
        <begin position="127"/>
        <end position="136"/>
    </location>
</feature>
<keyword evidence="3" id="KW-1185">Reference proteome</keyword>
<comment type="caution">
    <text evidence="2">The sequence shown here is derived from an EMBL/GenBank/DDBJ whole genome shotgun (WGS) entry which is preliminary data.</text>
</comment>
<feature type="compositionally biased region" description="Basic and acidic residues" evidence="1">
    <location>
        <begin position="220"/>
        <end position="232"/>
    </location>
</feature>
<dbReference type="AlphaFoldDB" id="A0AA38R8U0"/>
<accession>A0AA38R8U0</accession>
<feature type="compositionally biased region" description="Basic and acidic residues" evidence="1">
    <location>
        <begin position="242"/>
        <end position="256"/>
    </location>
</feature>
<gene>
    <name evidence="2" type="ORF">NKR23_g8045</name>
</gene>
<evidence type="ECO:0000313" key="3">
    <source>
        <dbReference type="Proteomes" id="UP001174694"/>
    </source>
</evidence>
<feature type="region of interest" description="Disordered" evidence="1">
    <location>
        <begin position="183"/>
        <end position="270"/>
    </location>
</feature>
<evidence type="ECO:0000256" key="1">
    <source>
        <dbReference type="SAM" id="MobiDB-lite"/>
    </source>
</evidence>
<sequence length="298" mass="32935">MPSVTQHTGFVLSKKRRRGENSTSGDIPLPFSEDIQHSQNIFAASLNDHHNTLFQHGHHDPLSLGQPHLLARKIMPLPPTKRLRLNGEEDVTTHFLHEDKSQQDRQDKRDSIGSERRRSPKQPAKELQQTSGNSRPASVLSPCHICHRRPTKKSDLDAFADCEGCGQRTCYICIRQCLSWGAAGGPTQGEGGGGRDEDEDGEMLRDRPPSQEENLSASFHMEDALSENDQRHNNNNRPPDGTSDKSQDWGQKDSSKAEQGWAAGGRGGHRQTICSRCCVERGADGDVVCLGCLSFLEG</sequence>
<organism evidence="2 3">
    <name type="scientific">Pleurostoma richardsiae</name>
    <dbReference type="NCBI Taxonomy" id="41990"/>
    <lineage>
        <taxon>Eukaryota</taxon>
        <taxon>Fungi</taxon>
        <taxon>Dikarya</taxon>
        <taxon>Ascomycota</taxon>
        <taxon>Pezizomycotina</taxon>
        <taxon>Sordariomycetes</taxon>
        <taxon>Sordariomycetidae</taxon>
        <taxon>Calosphaeriales</taxon>
        <taxon>Pleurostomataceae</taxon>
        <taxon>Pleurostoma</taxon>
    </lineage>
</organism>
<evidence type="ECO:0000313" key="2">
    <source>
        <dbReference type="EMBL" id="KAJ9139094.1"/>
    </source>
</evidence>
<reference evidence="2" key="1">
    <citation type="submission" date="2022-07" db="EMBL/GenBank/DDBJ databases">
        <title>Fungi with potential for degradation of polypropylene.</title>
        <authorList>
            <person name="Gostincar C."/>
        </authorList>
    </citation>
    <scope>NUCLEOTIDE SEQUENCE</scope>
    <source>
        <strain evidence="2">EXF-13308</strain>
    </source>
</reference>
<feature type="compositionally biased region" description="Basic and acidic residues" evidence="1">
    <location>
        <begin position="94"/>
        <end position="117"/>
    </location>
</feature>